<reference evidence="6" key="1">
    <citation type="journal article" date="2020" name="Front. Microbiol.">
        <title>Gene regulatory networks of Penicillium echinulatum 2HH and Penicillium oxalicum 114-2 inferred by a computational biology approach.</title>
        <authorList>
            <person name="Lenz A.R."/>
            <person name="Galan-Vasquez E."/>
            <person name="Balbinot E."/>
            <person name="De Abreu F.P."/>
            <person name="De Oliveira N.S."/>
            <person name="Da Rosa L.O."/>
            <person name="De Avila E Silva S."/>
            <person name="Camassola M."/>
            <person name="Dillon A.J.P."/>
            <person name="Perez-Rueda E."/>
        </authorList>
    </citation>
    <scope>NUCLEOTIDE SEQUENCE</scope>
    <source>
        <strain evidence="6">S1M29</strain>
    </source>
</reference>
<feature type="domain" description="DUF7611" evidence="2">
    <location>
        <begin position="580"/>
        <end position="734"/>
    </location>
</feature>
<dbReference type="Pfam" id="PF24587">
    <property type="entry name" value="DUF7612"/>
    <property type="match status" value="1"/>
</dbReference>
<feature type="compositionally biased region" description="Polar residues" evidence="1">
    <location>
        <begin position="53"/>
        <end position="63"/>
    </location>
</feature>
<feature type="region of interest" description="Disordered" evidence="1">
    <location>
        <begin position="177"/>
        <end position="196"/>
    </location>
</feature>
<keyword evidence="7" id="KW-1185">Reference proteome</keyword>
<gene>
    <name evidence="6" type="ORF">PECM_006233</name>
</gene>
<sequence length="1172" mass="129988">MSANDPFAFTAAEQPKPVKEKKPNWRGKLFSKDKKDRSATDQQQIEDFLASNRPITETVTSPKADSGAARPVISTRQIPSSNNVSQSPVVSMRSPSTDDYTASDLQHSSSPLQRDAYFSRESSQAQLSCRSTSTKNILNPQKGKGLHVRFCNLVPQVIGEGGDETDSPTIEISRARQQRRDSLSIAQPSPDAQRSYLPTLTLDTSLGDVDGRGPASPESPGRPPLIQNPLDAEFLSTLQTQKPGSRLSFRGSAESHALAERVRDQMQAEEARALQQHRIEDDLLSPTDEKADVGSGDLPPAYSSQSPSGSSNGASPHLTNSSSVGSVFQPRQGSRSPDDSRIPLNLTPGSSMSPPPRKLTMPGDNSPHASSVREAQRASQHLGTDGATMQPGSSAAREKSRSPQPPKYSLRSLASQVGEVAFNEFKSYIETYARNIHEAAEQAKPVAETSLSEWIRAAIWWFLRGRSQLELHARSRNTAPGIHAKQAIINLGKALWINEKVIPSHFELARYGSISVDAILAIASTTGQKETVELLSAHVTMMNHLRSLSLSIKRNNILADILAESDHSLSQLDVSIWVRYPYFASDVSAVLSGNASRSMLAETSLKPRSLVNMMPLGDTSQFFTYGTMFVQAYVSSKEDENQQYAMPCALSITRERSDWYVCTAITSQSPLVNVMIQGDRKLGSTWEDVEWDERNHSMRLKLPRGFELDILFSDDDFRTLWNIVKYMQNSEASLSPEAGETVVFENTVKSFHYMDPATPPAFPAEPADRCRIRVFERQVTITEGTGSRKAHRGFRLSVLTSPKLKTMSNVTHRLGAGWPVVFGLLRGQDGSPALLLKVTEDGRTRSLLMTFHELGERTEMHSLLLSMLPRDQETVTRELPLRSYALEEPANLASGRAPYTHLQFPASHASVIDQEHHLVKHGYGPTILSEHLRAFIATEWGSVTDRINLGPGDLRLGLDVIRPTGMSLFRPPQHDLTISLADNLIRPDMPEQVSELLQRSTSKALIRRFDFTNIQDLHAFEEAVTGFKVIYDGIASSFTISRRRMVVPIYKKWEASSARIQIVQREKIIQLIAFFSDFQHGTCMNFVLKGTDQIESFTRSGKFGIRIIDAKFALPSKDESAASGFVCLDMPEYPIEHDDIAIAFDKEPDRNHFKTVLPGSVREPSRMASLRR</sequence>
<feature type="region of interest" description="Disordered" evidence="1">
    <location>
        <begin position="203"/>
        <end position="228"/>
    </location>
</feature>
<proteinExistence type="predicted"/>
<evidence type="ECO:0000259" key="4">
    <source>
        <dbReference type="Pfam" id="PF24588"/>
    </source>
</evidence>
<dbReference type="OrthoDB" id="4356615at2759"/>
<accession>A0A8J8W1D9</accession>
<feature type="compositionally biased region" description="Low complexity" evidence="1">
    <location>
        <begin position="79"/>
        <end position="91"/>
    </location>
</feature>
<feature type="domain" description="DUF7614" evidence="5">
    <location>
        <begin position="1031"/>
        <end position="1158"/>
    </location>
</feature>
<evidence type="ECO:0000313" key="7">
    <source>
        <dbReference type="Proteomes" id="UP000631181"/>
    </source>
</evidence>
<feature type="compositionally biased region" description="Polar residues" evidence="1">
    <location>
        <begin position="317"/>
        <end position="335"/>
    </location>
</feature>
<dbReference type="InterPro" id="IPR056032">
    <property type="entry name" value="DUF7613"/>
</dbReference>
<evidence type="ECO:0000259" key="2">
    <source>
        <dbReference type="Pfam" id="PF24586"/>
    </source>
</evidence>
<feature type="compositionally biased region" description="Low complexity" evidence="1">
    <location>
        <begin position="299"/>
        <end position="316"/>
    </location>
</feature>
<dbReference type="InterPro" id="IPR056033">
    <property type="entry name" value="DUF7614"/>
</dbReference>
<feature type="region of interest" description="Disordered" evidence="1">
    <location>
        <begin position="263"/>
        <end position="409"/>
    </location>
</feature>
<comment type="caution">
    <text evidence="6">The sequence shown here is derived from an EMBL/GenBank/DDBJ whole genome shotgun (WGS) entry which is preliminary data.</text>
</comment>
<organism evidence="6 7">
    <name type="scientific">Penicillium ucsense</name>
    <dbReference type="NCBI Taxonomy" id="2839758"/>
    <lineage>
        <taxon>Eukaryota</taxon>
        <taxon>Fungi</taxon>
        <taxon>Dikarya</taxon>
        <taxon>Ascomycota</taxon>
        <taxon>Pezizomycotina</taxon>
        <taxon>Eurotiomycetes</taxon>
        <taxon>Eurotiomycetidae</taxon>
        <taxon>Eurotiales</taxon>
        <taxon>Aspergillaceae</taxon>
        <taxon>Penicillium</taxon>
    </lineage>
</organism>
<dbReference type="Proteomes" id="UP000631181">
    <property type="component" value="Unassembled WGS sequence"/>
</dbReference>
<dbReference type="AlphaFoldDB" id="A0A8J8W1D9"/>
<dbReference type="EMBL" id="WIWV01000049">
    <property type="protein sequence ID" value="KAF7715911.1"/>
    <property type="molecule type" value="Genomic_DNA"/>
</dbReference>
<evidence type="ECO:0000256" key="1">
    <source>
        <dbReference type="SAM" id="MobiDB-lite"/>
    </source>
</evidence>
<dbReference type="Pfam" id="PF24586">
    <property type="entry name" value="DUF7611"/>
    <property type="match status" value="1"/>
</dbReference>
<feature type="compositionally biased region" description="Polar residues" evidence="1">
    <location>
        <begin position="184"/>
        <end position="196"/>
    </location>
</feature>
<protein>
    <submittedName>
        <fullName evidence="6">Uncharacterized protein</fullName>
    </submittedName>
</protein>
<evidence type="ECO:0000259" key="5">
    <source>
        <dbReference type="Pfam" id="PF24589"/>
    </source>
</evidence>
<evidence type="ECO:0000259" key="3">
    <source>
        <dbReference type="Pfam" id="PF24587"/>
    </source>
</evidence>
<dbReference type="Pfam" id="PF24588">
    <property type="entry name" value="DUF7613"/>
    <property type="match status" value="1"/>
</dbReference>
<dbReference type="Pfam" id="PF24589">
    <property type="entry name" value="DUF7614"/>
    <property type="match status" value="1"/>
</dbReference>
<feature type="compositionally biased region" description="Basic and acidic residues" evidence="1">
    <location>
        <begin position="263"/>
        <end position="292"/>
    </location>
</feature>
<feature type="compositionally biased region" description="Polar residues" evidence="1">
    <location>
        <begin position="93"/>
        <end position="112"/>
    </location>
</feature>
<feature type="domain" description="DUF7613" evidence="4">
    <location>
        <begin position="871"/>
        <end position="1025"/>
    </location>
</feature>
<name>A0A8J8W1D9_9EURO</name>
<feature type="compositionally biased region" description="Basic and acidic residues" evidence="1">
    <location>
        <begin position="30"/>
        <end position="39"/>
    </location>
</feature>
<feature type="domain" description="DUF7612" evidence="3">
    <location>
        <begin position="736"/>
        <end position="867"/>
    </location>
</feature>
<dbReference type="InterPro" id="IPR056030">
    <property type="entry name" value="DUF7611"/>
</dbReference>
<feature type="region of interest" description="Disordered" evidence="1">
    <location>
        <begin position="1"/>
        <end position="125"/>
    </location>
</feature>
<evidence type="ECO:0000313" key="6">
    <source>
        <dbReference type="EMBL" id="KAF7715911.1"/>
    </source>
</evidence>
<dbReference type="InterPro" id="IPR056031">
    <property type="entry name" value="DUF7612"/>
</dbReference>